<dbReference type="Proteomes" id="UP000479710">
    <property type="component" value="Unassembled WGS sequence"/>
</dbReference>
<evidence type="ECO:0000313" key="3">
    <source>
        <dbReference type="Proteomes" id="UP000479710"/>
    </source>
</evidence>
<name>A0A6G1F3D9_9ORYZ</name>
<feature type="compositionally biased region" description="Basic and acidic residues" evidence="1">
    <location>
        <begin position="18"/>
        <end position="30"/>
    </location>
</feature>
<sequence>MPKTRSSSHRCRPRAQQRHAEQDKAEDDASRLGGVDFFARLDDRTSRGEQCDGGRKGIEGYLERMRERERARLLVRYVGDGSNLTGLDSIFYRCDTQTSDSAHHAECSKQIIRPATFQPS</sequence>
<feature type="compositionally biased region" description="Basic residues" evidence="1">
    <location>
        <begin position="1"/>
        <end position="17"/>
    </location>
</feature>
<reference evidence="2 3" key="1">
    <citation type="submission" date="2019-11" db="EMBL/GenBank/DDBJ databases">
        <title>Whole genome sequence of Oryza granulata.</title>
        <authorList>
            <person name="Li W."/>
        </authorList>
    </citation>
    <scope>NUCLEOTIDE SEQUENCE [LARGE SCALE GENOMIC DNA]</scope>
    <source>
        <strain evidence="3">cv. Menghai</strain>
        <tissue evidence="2">Leaf</tissue>
    </source>
</reference>
<evidence type="ECO:0000256" key="1">
    <source>
        <dbReference type="SAM" id="MobiDB-lite"/>
    </source>
</evidence>
<proteinExistence type="predicted"/>
<dbReference type="AlphaFoldDB" id="A0A6G1F3D9"/>
<keyword evidence="3" id="KW-1185">Reference proteome</keyword>
<feature type="region of interest" description="Disordered" evidence="1">
    <location>
        <begin position="1"/>
        <end position="31"/>
    </location>
</feature>
<dbReference type="EMBL" id="SPHZ02000001">
    <property type="protein sequence ID" value="KAF0931427.1"/>
    <property type="molecule type" value="Genomic_DNA"/>
</dbReference>
<organism evidence="2 3">
    <name type="scientific">Oryza meyeriana var. granulata</name>
    <dbReference type="NCBI Taxonomy" id="110450"/>
    <lineage>
        <taxon>Eukaryota</taxon>
        <taxon>Viridiplantae</taxon>
        <taxon>Streptophyta</taxon>
        <taxon>Embryophyta</taxon>
        <taxon>Tracheophyta</taxon>
        <taxon>Spermatophyta</taxon>
        <taxon>Magnoliopsida</taxon>
        <taxon>Liliopsida</taxon>
        <taxon>Poales</taxon>
        <taxon>Poaceae</taxon>
        <taxon>BOP clade</taxon>
        <taxon>Oryzoideae</taxon>
        <taxon>Oryzeae</taxon>
        <taxon>Oryzinae</taxon>
        <taxon>Oryza</taxon>
        <taxon>Oryza meyeriana</taxon>
    </lineage>
</organism>
<comment type="caution">
    <text evidence="2">The sequence shown here is derived from an EMBL/GenBank/DDBJ whole genome shotgun (WGS) entry which is preliminary data.</text>
</comment>
<accession>A0A6G1F3D9</accession>
<evidence type="ECO:0000313" key="2">
    <source>
        <dbReference type="EMBL" id="KAF0931427.1"/>
    </source>
</evidence>
<gene>
    <name evidence="2" type="ORF">E2562_004554</name>
</gene>
<protein>
    <submittedName>
        <fullName evidence="2">Uncharacterized protein</fullName>
    </submittedName>
</protein>